<dbReference type="Proteomes" id="UP000198461">
    <property type="component" value="Unassembled WGS sequence"/>
</dbReference>
<dbReference type="STRING" id="364032.SAMN05443662_1067"/>
<accession>A0A1N6FG99</accession>
<evidence type="ECO:0000256" key="5">
    <source>
        <dbReference type="ARBA" id="ARBA00023204"/>
    </source>
</evidence>
<keyword evidence="6" id="KW-0742">SOS response</keyword>
<dbReference type="InterPro" id="IPR050077">
    <property type="entry name" value="LexA_repressor"/>
</dbReference>
<dbReference type="GO" id="GO:0006281">
    <property type="term" value="P:DNA repair"/>
    <property type="evidence" value="ECO:0007669"/>
    <property type="project" value="UniProtKB-KW"/>
</dbReference>
<keyword evidence="4 7" id="KW-0068">Autocatalytic cleavage</keyword>
<evidence type="ECO:0000256" key="3">
    <source>
        <dbReference type="ARBA" id="ARBA00022801"/>
    </source>
</evidence>
<dbReference type="InterPro" id="IPR036286">
    <property type="entry name" value="LexA/Signal_pep-like_sf"/>
</dbReference>
<name>A0A1N6FG99_9GAMM</name>
<feature type="domain" description="Peptidase S24/S26A/S26B/S26C" evidence="8">
    <location>
        <begin position="34"/>
        <end position="146"/>
    </location>
</feature>
<organism evidence="9 10">
    <name type="scientific">Sulfurivirga caldicuralii</name>
    <dbReference type="NCBI Taxonomy" id="364032"/>
    <lineage>
        <taxon>Bacteria</taxon>
        <taxon>Pseudomonadati</taxon>
        <taxon>Pseudomonadota</taxon>
        <taxon>Gammaproteobacteria</taxon>
        <taxon>Thiotrichales</taxon>
        <taxon>Piscirickettsiaceae</taxon>
        <taxon>Sulfurivirga</taxon>
    </lineage>
</organism>
<keyword evidence="5" id="KW-0234">DNA repair</keyword>
<dbReference type="GO" id="GO:0016787">
    <property type="term" value="F:hydrolase activity"/>
    <property type="evidence" value="ECO:0007669"/>
    <property type="project" value="UniProtKB-KW"/>
</dbReference>
<dbReference type="AlphaFoldDB" id="A0A1N6FG99"/>
<dbReference type="SUPFAM" id="SSF51306">
    <property type="entry name" value="LexA/Signal peptidase"/>
    <property type="match status" value="1"/>
</dbReference>
<sequence length="153" mass="16902">MSNVHILLPRRAQKSQSDWGDAFEALDEPMVAVPVLGWTSAGEPIQMELDYDTVQVPASLVKKETFALRVKGDSMIEEGIRDGDLVVIERSSSAATGESVIVRINNETVTMKKLYIEKGGVRLQPANPTMEPIFLKNEDVEILGIVRAIVRQP</sequence>
<evidence type="ECO:0000313" key="10">
    <source>
        <dbReference type="Proteomes" id="UP000198461"/>
    </source>
</evidence>
<evidence type="ECO:0000256" key="1">
    <source>
        <dbReference type="ARBA" id="ARBA00007484"/>
    </source>
</evidence>
<dbReference type="PRINTS" id="PR00726">
    <property type="entry name" value="LEXASERPTASE"/>
</dbReference>
<evidence type="ECO:0000259" key="8">
    <source>
        <dbReference type="Pfam" id="PF00717"/>
    </source>
</evidence>
<evidence type="ECO:0000256" key="4">
    <source>
        <dbReference type="ARBA" id="ARBA00022813"/>
    </source>
</evidence>
<dbReference type="GO" id="GO:0006355">
    <property type="term" value="P:regulation of DNA-templated transcription"/>
    <property type="evidence" value="ECO:0007669"/>
    <property type="project" value="InterPro"/>
</dbReference>
<dbReference type="InterPro" id="IPR015927">
    <property type="entry name" value="Peptidase_S24_S26A/B/C"/>
</dbReference>
<keyword evidence="2" id="KW-0227">DNA damage</keyword>
<evidence type="ECO:0000256" key="6">
    <source>
        <dbReference type="ARBA" id="ARBA00023236"/>
    </source>
</evidence>
<dbReference type="InterPro" id="IPR039418">
    <property type="entry name" value="LexA-like"/>
</dbReference>
<dbReference type="InterPro" id="IPR006197">
    <property type="entry name" value="Peptidase_S24_LexA"/>
</dbReference>
<gene>
    <name evidence="9" type="ORF">SAMN05443662_1067</name>
</gene>
<dbReference type="GO" id="GO:0009432">
    <property type="term" value="P:SOS response"/>
    <property type="evidence" value="ECO:0007669"/>
    <property type="project" value="UniProtKB-KW"/>
</dbReference>
<dbReference type="RefSeq" id="WP_074201336.1">
    <property type="nucleotide sequence ID" value="NZ_FSRE01000002.1"/>
</dbReference>
<proteinExistence type="inferred from homology"/>
<keyword evidence="10" id="KW-1185">Reference proteome</keyword>
<dbReference type="PANTHER" id="PTHR33516:SF2">
    <property type="entry name" value="LEXA REPRESSOR-RELATED"/>
    <property type="match status" value="1"/>
</dbReference>
<evidence type="ECO:0000256" key="7">
    <source>
        <dbReference type="RuleBase" id="RU003991"/>
    </source>
</evidence>
<dbReference type="OrthoDB" id="9802364at2"/>
<keyword evidence="3 7" id="KW-0378">Hydrolase</keyword>
<evidence type="ECO:0000256" key="2">
    <source>
        <dbReference type="ARBA" id="ARBA00022763"/>
    </source>
</evidence>
<dbReference type="GO" id="GO:0003677">
    <property type="term" value="F:DNA binding"/>
    <property type="evidence" value="ECO:0007669"/>
    <property type="project" value="InterPro"/>
</dbReference>
<dbReference type="PANTHER" id="PTHR33516">
    <property type="entry name" value="LEXA REPRESSOR"/>
    <property type="match status" value="1"/>
</dbReference>
<dbReference type="Gene3D" id="2.10.109.10">
    <property type="entry name" value="Umud Fragment, subunit A"/>
    <property type="match status" value="1"/>
</dbReference>
<comment type="similarity">
    <text evidence="1 7">Belongs to the peptidase S24 family.</text>
</comment>
<dbReference type="CDD" id="cd06529">
    <property type="entry name" value="S24_LexA-like"/>
    <property type="match status" value="1"/>
</dbReference>
<dbReference type="EMBL" id="FSRE01000002">
    <property type="protein sequence ID" value="SIN94267.1"/>
    <property type="molecule type" value="Genomic_DNA"/>
</dbReference>
<evidence type="ECO:0000313" key="9">
    <source>
        <dbReference type="EMBL" id="SIN94267.1"/>
    </source>
</evidence>
<dbReference type="Pfam" id="PF00717">
    <property type="entry name" value="Peptidase_S24"/>
    <property type="match status" value="1"/>
</dbReference>
<reference evidence="9 10" key="1">
    <citation type="submission" date="2016-11" db="EMBL/GenBank/DDBJ databases">
        <authorList>
            <person name="Jaros S."/>
            <person name="Januszkiewicz K."/>
            <person name="Wedrychowicz H."/>
        </authorList>
    </citation>
    <scope>NUCLEOTIDE SEQUENCE [LARGE SCALE GENOMIC DNA]</scope>
    <source>
        <strain evidence="9 10">DSM 17737</strain>
    </source>
</reference>
<protein>
    <submittedName>
        <fullName evidence="9">Repressor LexA</fullName>
    </submittedName>
</protein>